<comment type="caution">
    <text evidence="2">The sequence shown here is derived from an EMBL/GenBank/DDBJ whole genome shotgun (WGS) entry which is preliminary data.</text>
</comment>
<feature type="compositionally biased region" description="Basic and acidic residues" evidence="1">
    <location>
        <begin position="72"/>
        <end position="83"/>
    </location>
</feature>
<gene>
    <name evidence="2" type="ORF">L3X38_034115</name>
</gene>
<feature type="region of interest" description="Disordered" evidence="1">
    <location>
        <begin position="53"/>
        <end position="85"/>
    </location>
</feature>
<evidence type="ECO:0000313" key="2">
    <source>
        <dbReference type="EMBL" id="KAI5325042.1"/>
    </source>
</evidence>
<dbReference type="Proteomes" id="UP001054821">
    <property type="component" value="Chromosome 6"/>
</dbReference>
<protein>
    <submittedName>
        <fullName evidence="2">Uncharacterized protein</fullName>
    </submittedName>
</protein>
<evidence type="ECO:0000313" key="3">
    <source>
        <dbReference type="Proteomes" id="UP001054821"/>
    </source>
</evidence>
<dbReference type="AlphaFoldDB" id="A0AAD4YWJ5"/>
<organism evidence="2 3">
    <name type="scientific">Prunus dulcis</name>
    <name type="common">Almond</name>
    <name type="synonym">Amygdalus dulcis</name>
    <dbReference type="NCBI Taxonomy" id="3755"/>
    <lineage>
        <taxon>Eukaryota</taxon>
        <taxon>Viridiplantae</taxon>
        <taxon>Streptophyta</taxon>
        <taxon>Embryophyta</taxon>
        <taxon>Tracheophyta</taxon>
        <taxon>Spermatophyta</taxon>
        <taxon>Magnoliopsida</taxon>
        <taxon>eudicotyledons</taxon>
        <taxon>Gunneridae</taxon>
        <taxon>Pentapetalae</taxon>
        <taxon>rosids</taxon>
        <taxon>fabids</taxon>
        <taxon>Rosales</taxon>
        <taxon>Rosaceae</taxon>
        <taxon>Amygdaloideae</taxon>
        <taxon>Amygdaleae</taxon>
        <taxon>Prunus</taxon>
    </lineage>
</organism>
<accession>A0AAD4YWJ5</accession>
<reference evidence="2 3" key="1">
    <citation type="journal article" date="2022" name="G3 (Bethesda)">
        <title>Whole-genome sequence and methylome profiling of the almond [Prunus dulcis (Mill.) D.A. Webb] cultivar 'Nonpareil'.</title>
        <authorList>
            <person name="D'Amico-Willman K.M."/>
            <person name="Ouma W.Z."/>
            <person name="Meulia T."/>
            <person name="Sideli G.M."/>
            <person name="Gradziel T.M."/>
            <person name="Fresnedo-Ramirez J."/>
        </authorList>
    </citation>
    <scope>NUCLEOTIDE SEQUENCE [LARGE SCALE GENOMIC DNA]</scope>
    <source>
        <strain evidence="2">Clone GOH B32 T37-40</strain>
    </source>
</reference>
<keyword evidence="3" id="KW-1185">Reference proteome</keyword>
<sequence length="324" mass="35130">MGMVSQSRSWDSSSDIEGHLCNLHPHHQPYMMAMQEANYHNLLHSYSDSSVSASPRQVSASKPSPSAATAADEDRVGGSHHETLPPPFIDFLGDLKRRQPRKAWEGPGELVGLNFQLLQICELLEFRWNNRSRTIPDCLGRCFCAELPWLLRRDPTGTALARTGGTKGAEEGKNPINPDGVCKIAGDDVVGSAVEIGGSVGEKEGWLAGGLGVAGDMGSSWLESVKLCSGEKVGLVGGKVCGPKVGWHGSMSAMCGVGRTCNWSDGVVGLRVWKGKWCSRKVTSLLMKILWVVRSYNFEPKIGDPNGDAIDLRKLKPNDKMDQM</sequence>
<dbReference type="EMBL" id="JAJFAZ020000006">
    <property type="protein sequence ID" value="KAI5325042.1"/>
    <property type="molecule type" value="Genomic_DNA"/>
</dbReference>
<feature type="compositionally biased region" description="Low complexity" evidence="1">
    <location>
        <begin position="59"/>
        <end position="70"/>
    </location>
</feature>
<proteinExistence type="predicted"/>
<name>A0AAD4YWJ5_PRUDU</name>
<evidence type="ECO:0000256" key="1">
    <source>
        <dbReference type="SAM" id="MobiDB-lite"/>
    </source>
</evidence>